<feature type="domain" description="Zinc finger CHC2-type" evidence="10">
    <location>
        <begin position="27"/>
        <end position="86"/>
    </location>
</feature>
<reference evidence="12 13" key="1">
    <citation type="submission" date="2024-01" db="EMBL/GenBank/DDBJ databases">
        <title>Chryseobacterium sp. T9W2-O.</title>
        <authorList>
            <person name="Maltman C."/>
        </authorList>
    </citation>
    <scope>NUCLEOTIDE SEQUENCE [LARGE SCALE GENOMIC DNA]</scope>
    <source>
        <strain evidence="12 13">T9W2-O</strain>
    </source>
</reference>
<dbReference type="Proteomes" id="UP001348397">
    <property type="component" value="Unassembled WGS sequence"/>
</dbReference>
<keyword evidence="9" id="KW-0804">Transcription</keyword>
<dbReference type="InterPro" id="IPR050219">
    <property type="entry name" value="DnaG_primase"/>
</dbReference>
<sequence length="748" mass="86594">MEITEIKSQLSIANVLHYYGLKPDKNNKMCCPFHEDKTPSMQIYYKTQTAYCFSSNCKTHGKSMDVIDFIMHKENLSKHEAIKKAEEILNPGSGNQEISKEKFLNNMFQYFRNAISNSKPAKKYLEKRNLDNSILEIGYNSGQFHHGERKTEELLRQALEVGLLQDKGQINSRTGEKGYSPFAKWCICFALRNQKNEVTGLYFRSILNDDKAKHYYLKNRSGIYPNYPKSDTKKLILTEAIIDCASLLQIKEIRDNYSLISCFGTNGLNEEILNTIKELPELEEIIFCFDQDKAGKGAVKKYAELLKQECKSVTLSVVEVPNNDINETLQLHDETIFVELLNNRKDIFLSTETIKVTEAEPRAEPKTAIDFLEQKNLLQNLNQLIEKAGIIGEENSRLLLFLITISYLNKSPLHGIVQGSSGSGKTHIISRIADLMPQEDVLRFTRITESSLYNWGEFDLFQKIIIIEDLDGLKEDALYALREFISNQVLRSSVTIKDKKGNNKSSHKIVKGQFSSLSATTKGETYEDNMNRSFIVAINESEEQTRKIIDYQNLKNAGMIHRDNEQKAISFIQKLVKNLKCYEVVNPYAMELQLPDKVKNKRRLNEMVQSIIKQITILNQYQRKQTDDGKLITEIEDLEQGIEILFESIILKIDELDGSLRQFLEKLKKRFEQREFNRFEAMEYTGFKKSQLQVYLNELVRLEYLKQKGFVNKGFTYKIGYSDDIGKVRQELKDHFHKIIERLKTKNK</sequence>
<evidence type="ECO:0000256" key="1">
    <source>
        <dbReference type="ARBA" id="ARBA00022478"/>
    </source>
</evidence>
<dbReference type="Pfam" id="PF01807">
    <property type="entry name" value="Zn_ribbon_DnaG"/>
    <property type="match status" value="1"/>
</dbReference>
<name>A0ABU6HZ49_9FLAO</name>
<keyword evidence="8" id="KW-0862">Zinc</keyword>
<comment type="caution">
    <text evidence="12">The sequence shown here is derived from an EMBL/GenBank/DDBJ whole genome shotgun (WGS) entry which is preliminary data.</text>
</comment>
<evidence type="ECO:0000259" key="10">
    <source>
        <dbReference type="SMART" id="SM00400"/>
    </source>
</evidence>
<dbReference type="PANTHER" id="PTHR30313">
    <property type="entry name" value="DNA PRIMASE"/>
    <property type="match status" value="1"/>
</dbReference>
<evidence type="ECO:0000259" key="11">
    <source>
        <dbReference type="SMART" id="SM00493"/>
    </source>
</evidence>
<dbReference type="SMART" id="SM00400">
    <property type="entry name" value="ZnF_CHCC"/>
    <property type="match status" value="1"/>
</dbReference>
<dbReference type="SMART" id="SM00493">
    <property type="entry name" value="TOPRIM"/>
    <property type="match status" value="1"/>
</dbReference>
<evidence type="ECO:0000256" key="8">
    <source>
        <dbReference type="ARBA" id="ARBA00022833"/>
    </source>
</evidence>
<dbReference type="Pfam" id="PF13155">
    <property type="entry name" value="Toprim_2"/>
    <property type="match status" value="1"/>
</dbReference>
<dbReference type="InterPro" id="IPR037068">
    <property type="entry name" value="DNA_primase_core_N_sf"/>
</dbReference>
<keyword evidence="6" id="KW-0479">Metal-binding</keyword>
<dbReference type="InterPro" id="IPR006171">
    <property type="entry name" value="TOPRIM_dom"/>
</dbReference>
<evidence type="ECO:0000313" key="12">
    <source>
        <dbReference type="EMBL" id="MEC3877961.1"/>
    </source>
</evidence>
<dbReference type="InterPro" id="IPR036977">
    <property type="entry name" value="DNA_primase_Znf_CHC2"/>
</dbReference>
<keyword evidence="4" id="KW-0548">Nucleotidyltransferase</keyword>
<dbReference type="Gene3D" id="3.90.580.10">
    <property type="entry name" value="Zinc finger, CHC2-type domain"/>
    <property type="match status" value="1"/>
</dbReference>
<protein>
    <submittedName>
        <fullName evidence="12">CHC2 zinc finger domain-containing protein</fullName>
    </submittedName>
</protein>
<gene>
    <name evidence="12" type="ORF">SOP96_19840</name>
</gene>
<keyword evidence="3" id="KW-0808">Transferase</keyword>
<evidence type="ECO:0000256" key="9">
    <source>
        <dbReference type="ARBA" id="ARBA00023163"/>
    </source>
</evidence>
<dbReference type="Gene3D" id="3.90.980.10">
    <property type="entry name" value="DNA primase, catalytic core, N-terminal domain"/>
    <property type="match status" value="1"/>
</dbReference>
<dbReference type="InterPro" id="IPR002694">
    <property type="entry name" value="Znf_CHC2"/>
</dbReference>
<dbReference type="InterPro" id="IPR027417">
    <property type="entry name" value="P-loop_NTPase"/>
</dbReference>
<keyword evidence="7" id="KW-0863">Zinc-finger</keyword>
<dbReference type="SUPFAM" id="SSF52540">
    <property type="entry name" value="P-loop containing nucleoside triphosphate hydrolases"/>
    <property type="match status" value="2"/>
</dbReference>
<accession>A0ABU6HZ49</accession>
<keyword evidence="1" id="KW-0240">DNA-directed RNA polymerase</keyword>
<dbReference type="SUPFAM" id="SSF56731">
    <property type="entry name" value="DNA primase core"/>
    <property type="match status" value="1"/>
</dbReference>
<dbReference type="Gene3D" id="3.40.1360.10">
    <property type="match status" value="1"/>
</dbReference>
<dbReference type="PANTHER" id="PTHR30313:SF2">
    <property type="entry name" value="DNA PRIMASE"/>
    <property type="match status" value="1"/>
</dbReference>
<keyword evidence="2" id="KW-0639">Primosome</keyword>
<evidence type="ECO:0000256" key="4">
    <source>
        <dbReference type="ARBA" id="ARBA00022695"/>
    </source>
</evidence>
<dbReference type="EMBL" id="JAYLAA010000081">
    <property type="protein sequence ID" value="MEC3877961.1"/>
    <property type="molecule type" value="Genomic_DNA"/>
</dbReference>
<feature type="domain" description="Toprim" evidence="11">
    <location>
        <begin position="233"/>
        <end position="311"/>
    </location>
</feature>
<proteinExistence type="predicted"/>
<keyword evidence="5" id="KW-0235">DNA replication</keyword>
<evidence type="ECO:0000256" key="5">
    <source>
        <dbReference type="ARBA" id="ARBA00022705"/>
    </source>
</evidence>
<evidence type="ECO:0000256" key="2">
    <source>
        <dbReference type="ARBA" id="ARBA00022515"/>
    </source>
</evidence>
<evidence type="ECO:0000256" key="6">
    <source>
        <dbReference type="ARBA" id="ARBA00022723"/>
    </source>
</evidence>
<dbReference type="SUPFAM" id="SSF57783">
    <property type="entry name" value="Zinc beta-ribbon"/>
    <property type="match status" value="1"/>
</dbReference>
<evidence type="ECO:0000256" key="7">
    <source>
        <dbReference type="ARBA" id="ARBA00022771"/>
    </source>
</evidence>
<organism evidence="12 13">
    <name type="scientific">Chryseobacterium salviniae</name>
    <dbReference type="NCBI Taxonomy" id="3101750"/>
    <lineage>
        <taxon>Bacteria</taxon>
        <taxon>Pseudomonadati</taxon>
        <taxon>Bacteroidota</taxon>
        <taxon>Flavobacteriia</taxon>
        <taxon>Flavobacteriales</taxon>
        <taxon>Weeksellaceae</taxon>
        <taxon>Chryseobacterium group</taxon>
        <taxon>Chryseobacterium</taxon>
    </lineage>
</organism>
<evidence type="ECO:0000256" key="3">
    <source>
        <dbReference type="ARBA" id="ARBA00022679"/>
    </source>
</evidence>
<evidence type="ECO:0000313" key="13">
    <source>
        <dbReference type="Proteomes" id="UP001348397"/>
    </source>
</evidence>
<keyword evidence="13" id="KW-1185">Reference proteome</keyword>
<dbReference type="RefSeq" id="WP_326322597.1">
    <property type="nucleotide sequence ID" value="NZ_JAYLAA010000081.1"/>
</dbReference>